<dbReference type="Proteomes" id="UP000267096">
    <property type="component" value="Unassembled WGS sequence"/>
</dbReference>
<evidence type="ECO:0000313" key="2">
    <source>
        <dbReference type="Proteomes" id="UP000267096"/>
    </source>
</evidence>
<dbReference type="WBParaSite" id="ASIM_0000745801-mRNA-1">
    <property type="protein sequence ID" value="ASIM_0000745801-mRNA-1"/>
    <property type="gene ID" value="ASIM_0000745801"/>
</dbReference>
<reference evidence="3" key="1">
    <citation type="submission" date="2017-02" db="UniProtKB">
        <authorList>
            <consortium name="WormBaseParasite"/>
        </authorList>
    </citation>
    <scope>IDENTIFICATION</scope>
</reference>
<accession>A0A0M3JIJ2</accession>
<protein>
    <submittedName>
        <fullName evidence="3">Transposase</fullName>
    </submittedName>
</protein>
<dbReference type="EMBL" id="UYRR01017088">
    <property type="protein sequence ID" value="VDK28771.1"/>
    <property type="molecule type" value="Genomic_DNA"/>
</dbReference>
<sequence length="44" mass="5144">MNSGTQEYVLEQLKQNNANTYLYSFDYCNPKNWGIMGFMVPFEG</sequence>
<gene>
    <name evidence="1" type="ORF">ASIM_LOCUS7225</name>
</gene>
<keyword evidence="2" id="KW-1185">Reference proteome</keyword>
<dbReference type="AlphaFoldDB" id="A0A0M3JIJ2"/>
<evidence type="ECO:0000313" key="1">
    <source>
        <dbReference type="EMBL" id="VDK28771.1"/>
    </source>
</evidence>
<evidence type="ECO:0000313" key="3">
    <source>
        <dbReference type="WBParaSite" id="ASIM_0000745801-mRNA-1"/>
    </source>
</evidence>
<organism evidence="3">
    <name type="scientific">Anisakis simplex</name>
    <name type="common">Herring worm</name>
    <dbReference type="NCBI Taxonomy" id="6269"/>
    <lineage>
        <taxon>Eukaryota</taxon>
        <taxon>Metazoa</taxon>
        <taxon>Ecdysozoa</taxon>
        <taxon>Nematoda</taxon>
        <taxon>Chromadorea</taxon>
        <taxon>Rhabditida</taxon>
        <taxon>Spirurina</taxon>
        <taxon>Ascaridomorpha</taxon>
        <taxon>Ascaridoidea</taxon>
        <taxon>Anisakidae</taxon>
        <taxon>Anisakis</taxon>
        <taxon>Anisakis simplex complex</taxon>
    </lineage>
</organism>
<name>A0A0M3JIJ2_ANISI</name>
<proteinExistence type="predicted"/>
<reference evidence="1 2" key="2">
    <citation type="submission" date="2018-11" db="EMBL/GenBank/DDBJ databases">
        <authorList>
            <consortium name="Pathogen Informatics"/>
        </authorList>
    </citation>
    <scope>NUCLEOTIDE SEQUENCE [LARGE SCALE GENOMIC DNA]</scope>
</reference>